<reference evidence="18 19" key="1">
    <citation type="submission" date="2020-06" db="EMBL/GenBank/DDBJ databases">
        <authorList>
            <consortium name="Wellcome Sanger Institute Data Sharing"/>
        </authorList>
    </citation>
    <scope>NUCLEOTIDE SEQUENCE [LARGE SCALE GENOMIC DNA]</scope>
</reference>
<evidence type="ECO:0000256" key="5">
    <source>
        <dbReference type="ARBA" id="ARBA00022989"/>
    </source>
</evidence>
<keyword evidence="11" id="KW-0325">Glycoprotein</keyword>
<keyword evidence="7 16" id="KW-0472">Membrane</keyword>
<reference evidence="18" key="2">
    <citation type="submission" date="2025-08" db="UniProtKB">
        <authorList>
            <consortium name="Ensembl"/>
        </authorList>
    </citation>
    <scope>IDENTIFICATION</scope>
</reference>
<evidence type="ECO:0000256" key="16">
    <source>
        <dbReference type="SAM" id="Phobius"/>
    </source>
</evidence>
<dbReference type="GO" id="GO:0043410">
    <property type="term" value="P:positive regulation of MAPK cascade"/>
    <property type="evidence" value="ECO:0007669"/>
    <property type="project" value="TreeGrafter"/>
</dbReference>
<organism evidence="18 19">
    <name type="scientific">Denticeps clupeoides</name>
    <name type="common">denticle herring</name>
    <dbReference type="NCBI Taxonomy" id="299321"/>
    <lineage>
        <taxon>Eukaryota</taxon>
        <taxon>Metazoa</taxon>
        <taxon>Chordata</taxon>
        <taxon>Craniata</taxon>
        <taxon>Vertebrata</taxon>
        <taxon>Euteleostomi</taxon>
        <taxon>Actinopterygii</taxon>
        <taxon>Neopterygii</taxon>
        <taxon>Teleostei</taxon>
        <taxon>Clupei</taxon>
        <taxon>Clupeiformes</taxon>
        <taxon>Denticipitoidei</taxon>
        <taxon>Denticipitidae</taxon>
        <taxon>Denticeps</taxon>
    </lineage>
</organism>
<comment type="subcellular location">
    <subcellularLocation>
        <location evidence="1">Cell membrane</location>
        <topology evidence="1">Multi-pass membrane protein</topology>
    </subcellularLocation>
</comment>
<keyword evidence="12 15" id="KW-0807">Transducer</keyword>
<evidence type="ECO:0000256" key="10">
    <source>
        <dbReference type="ARBA" id="ARBA00023170"/>
    </source>
</evidence>
<evidence type="ECO:0000313" key="18">
    <source>
        <dbReference type="Ensembl" id="ENSDCDP00010048101.1"/>
    </source>
</evidence>
<keyword evidence="8" id="KW-0564">Palmitate</keyword>
<feature type="transmembrane region" description="Helical" evidence="16">
    <location>
        <begin position="19"/>
        <end position="45"/>
    </location>
</feature>
<feature type="transmembrane region" description="Helical" evidence="16">
    <location>
        <begin position="138"/>
        <end position="157"/>
    </location>
</feature>
<evidence type="ECO:0000256" key="12">
    <source>
        <dbReference type="ARBA" id="ARBA00023224"/>
    </source>
</evidence>
<evidence type="ECO:0000256" key="7">
    <source>
        <dbReference type="ARBA" id="ARBA00023136"/>
    </source>
</evidence>
<keyword evidence="19" id="KW-1185">Reference proteome</keyword>
<dbReference type="GO" id="GO:0004930">
    <property type="term" value="F:G protein-coupled receptor activity"/>
    <property type="evidence" value="ECO:0007669"/>
    <property type="project" value="UniProtKB-KW"/>
</dbReference>
<protein>
    <recommendedName>
        <fullName evidence="2">Histamine H2 receptor</fullName>
    </recommendedName>
    <alternativeName>
        <fullName evidence="14">Gastric receptor I</fullName>
    </alternativeName>
</protein>
<dbReference type="GO" id="GO:0005886">
    <property type="term" value="C:plasma membrane"/>
    <property type="evidence" value="ECO:0007669"/>
    <property type="project" value="UniProtKB-SubCell"/>
</dbReference>
<proteinExistence type="inferred from homology"/>
<dbReference type="PRINTS" id="PR00242">
    <property type="entry name" value="DOPAMINER"/>
</dbReference>
<dbReference type="PRINTS" id="PR00237">
    <property type="entry name" value="GPCRRHODOPSN"/>
</dbReference>
<evidence type="ECO:0000256" key="11">
    <source>
        <dbReference type="ARBA" id="ARBA00023180"/>
    </source>
</evidence>
<accession>A0AAY4DUF9</accession>
<feature type="transmembrane region" description="Helical" evidence="16">
    <location>
        <begin position="90"/>
        <end position="117"/>
    </location>
</feature>
<dbReference type="PANTHER" id="PTHR24248:SF163">
    <property type="entry name" value="HISTAMINE H2 RECEPTOR-LIKE"/>
    <property type="match status" value="1"/>
</dbReference>
<name>A0AAY4DUF9_9TELE</name>
<dbReference type="SUPFAM" id="SSF81321">
    <property type="entry name" value="Family A G protein-coupled receptor-like"/>
    <property type="match status" value="1"/>
</dbReference>
<evidence type="ECO:0000256" key="2">
    <source>
        <dbReference type="ARBA" id="ARBA00014565"/>
    </source>
</evidence>
<feature type="transmembrane region" description="Helical" evidence="16">
    <location>
        <begin position="57"/>
        <end position="78"/>
    </location>
</feature>
<keyword evidence="9" id="KW-1015">Disulfide bond</keyword>
<evidence type="ECO:0000313" key="19">
    <source>
        <dbReference type="Proteomes" id="UP000694580"/>
    </source>
</evidence>
<evidence type="ECO:0000256" key="1">
    <source>
        <dbReference type="ARBA" id="ARBA00004651"/>
    </source>
</evidence>
<comment type="similarity">
    <text evidence="15">Belongs to the G-protein coupled receptor 1 family.</text>
</comment>
<evidence type="ECO:0000256" key="14">
    <source>
        <dbReference type="ARBA" id="ARBA00031105"/>
    </source>
</evidence>
<keyword evidence="6 15" id="KW-0297">G-protein coupled receptor</keyword>
<dbReference type="Gene3D" id="1.20.1070.10">
    <property type="entry name" value="Rhodopsin 7-helix transmembrane proteins"/>
    <property type="match status" value="1"/>
</dbReference>
<reference evidence="18" key="3">
    <citation type="submission" date="2025-09" db="UniProtKB">
        <authorList>
            <consortium name="Ensembl"/>
        </authorList>
    </citation>
    <scope>IDENTIFICATION</scope>
</reference>
<dbReference type="Proteomes" id="UP000694580">
    <property type="component" value="Chromosome 18"/>
</dbReference>
<dbReference type="PANTHER" id="PTHR24248">
    <property type="entry name" value="ADRENERGIC RECEPTOR-RELATED G-PROTEIN COUPLED RECEPTOR"/>
    <property type="match status" value="1"/>
</dbReference>
<evidence type="ECO:0000256" key="8">
    <source>
        <dbReference type="ARBA" id="ARBA00023139"/>
    </source>
</evidence>
<evidence type="ECO:0000256" key="6">
    <source>
        <dbReference type="ARBA" id="ARBA00023040"/>
    </source>
</evidence>
<dbReference type="SMART" id="SM01381">
    <property type="entry name" value="7TM_GPCR_Srsx"/>
    <property type="match status" value="1"/>
</dbReference>
<dbReference type="Pfam" id="PF00001">
    <property type="entry name" value="7tm_1"/>
    <property type="match status" value="1"/>
</dbReference>
<sequence>MTGIVCGTLHHQYYSSCKYTILLGVLLSLLILVTVCGNVLVCLAVCATRRLRCVTNCFIVSLAITDLLLGALVLPFSAFTAIRRDSWPLGAAFCNIFISLDVMLCTASILNLLAISVDRYLAVTTPLRYSTLLLPRRVGVALVVIWLVSVGLSFVPIHMGWNTLDLSVQNQGKDDQKGVCNFELNPTYAMVDALFTFYLPLVAMCWSYCRVFHIARDQAKRIIATRRSADNSSWSSGVTAVAVREHKATVTLAAVLGAFVICWFPYFTYFTVKGLQGEKLLGTAYSVVVWLGYTNSALNPFLYAALNRDFRSAYGRLLRCRQGRAGQPGEGGPPGGGHGRGDWEVGLLCGHTHLSCQAGLATTPGVMLQEIKGGLPAAIRNVTAVTGVSRETSDRYG</sequence>
<evidence type="ECO:0000256" key="13">
    <source>
        <dbReference type="ARBA" id="ARBA00023288"/>
    </source>
</evidence>
<dbReference type="FunFam" id="1.20.1070.10:FF:000121">
    <property type="entry name" value="Histamine H2 receptor"/>
    <property type="match status" value="1"/>
</dbReference>
<dbReference type="Ensembl" id="ENSDCDT00010058421.1">
    <property type="protein sequence ID" value="ENSDCDP00010048101.1"/>
    <property type="gene ID" value="ENSDCDG00010029041.1"/>
</dbReference>
<feature type="domain" description="G-protein coupled receptors family 1 profile" evidence="17">
    <location>
        <begin position="37"/>
        <end position="303"/>
    </location>
</feature>
<keyword evidence="4 15" id="KW-0812">Transmembrane</keyword>
<dbReference type="PROSITE" id="PS00237">
    <property type="entry name" value="G_PROTEIN_RECEP_F1_1"/>
    <property type="match status" value="1"/>
</dbReference>
<dbReference type="GO" id="GO:0071880">
    <property type="term" value="P:adenylate cyclase-activating adrenergic receptor signaling pathway"/>
    <property type="evidence" value="ECO:0007669"/>
    <property type="project" value="TreeGrafter"/>
</dbReference>
<feature type="transmembrane region" description="Helical" evidence="16">
    <location>
        <begin position="193"/>
        <end position="212"/>
    </location>
</feature>
<dbReference type="InterPro" id="IPR000276">
    <property type="entry name" value="GPCR_Rhodpsn"/>
</dbReference>
<feature type="transmembrane region" description="Helical" evidence="16">
    <location>
        <begin position="250"/>
        <end position="272"/>
    </location>
</feature>
<dbReference type="InterPro" id="IPR017452">
    <property type="entry name" value="GPCR_Rhodpsn_7TM"/>
</dbReference>
<evidence type="ECO:0000256" key="15">
    <source>
        <dbReference type="RuleBase" id="RU000688"/>
    </source>
</evidence>
<evidence type="ECO:0000256" key="3">
    <source>
        <dbReference type="ARBA" id="ARBA00022475"/>
    </source>
</evidence>
<evidence type="ECO:0000256" key="4">
    <source>
        <dbReference type="ARBA" id="ARBA00022692"/>
    </source>
</evidence>
<evidence type="ECO:0000259" key="17">
    <source>
        <dbReference type="PROSITE" id="PS50262"/>
    </source>
</evidence>
<dbReference type="InterPro" id="IPR000929">
    <property type="entry name" value="Dopamine_rcpt"/>
</dbReference>
<dbReference type="PROSITE" id="PS50262">
    <property type="entry name" value="G_PROTEIN_RECEP_F1_2"/>
    <property type="match status" value="1"/>
</dbReference>
<keyword evidence="3" id="KW-1003">Cell membrane</keyword>
<dbReference type="GeneTree" id="ENSGT00940000158761"/>
<evidence type="ECO:0000256" key="9">
    <source>
        <dbReference type="ARBA" id="ARBA00023157"/>
    </source>
</evidence>
<keyword evidence="10 15" id="KW-0675">Receptor</keyword>
<feature type="transmembrane region" description="Helical" evidence="16">
    <location>
        <begin position="284"/>
        <end position="306"/>
    </location>
</feature>
<keyword evidence="5 16" id="KW-1133">Transmembrane helix</keyword>
<dbReference type="AlphaFoldDB" id="A0AAY4DUF9"/>
<keyword evidence="13" id="KW-0449">Lipoprotein</keyword>